<dbReference type="HAMAP" id="MF_01139">
    <property type="entry name" value="ISPT"/>
    <property type="match status" value="1"/>
</dbReference>
<gene>
    <name evidence="2" type="primary">uppS</name>
    <name evidence="3" type="ORF">BECKDK2373B_GA0170837_105626</name>
</gene>
<dbReference type="NCBIfam" id="TIGR00055">
    <property type="entry name" value="uppS"/>
    <property type="match status" value="1"/>
</dbReference>
<dbReference type="Pfam" id="PF01255">
    <property type="entry name" value="Prenyltransf"/>
    <property type="match status" value="1"/>
</dbReference>
<feature type="binding site" evidence="2">
    <location>
        <position position="53"/>
    </location>
    <ligand>
        <name>substrate</name>
    </ligand>
</feature>
<evidence type="ECO:0000256" key="1">
    <source>
        <dbReference type="ARBA" id="ARBA00022679"/>
    </source>
</evidence>
<dbReference type="InterPro" id="IPR018520">
    <property type="entry name" value="UPP_synth-like_CS"/>
</dbReference>
<dbReference type="PROSITE" id="PS01066">
    <property type="entry name" value="UPP_SYNTHASE"/>
    <property type="match status" value="1"/>
</dbReference>
<dbReference type="GO" id="GO:0005829">
    <property type="term" value="C:cytosol"/>
    <property type="evidence" value="ECO:0007669"/>
    <property type="project" value="TreeGrafter"/>
</dbReference>
<name>A0A450SQ92_9GAMM</name>
<comment type="cofactor">
    <cofactor evidence="2">
        <name>Mg(2+)</name>
        <dbReference type="ChEBI" id="CHEBI:18420"/>
    </cofactor>
    <text evidence="2">Binds 2 magnesium ions per subunit.</text>
</comment>
<dbReference type="SUPFAM" id="SSF64005">
    <property type="entry name" value="Undecaprenyl diphosphate synthase"/>
    <property type="match status" value="1"/>
</dbReference>
<dbReference type="InterPro" id="IPR036424">
    <property type="entry name" value="UPP_synth-like_sf"/>
</dbReference>
<feature type="binding site" evidence="2">
    <location>
        <position position="49"/>
    </location>
    <ligand>
        <name>substrate</name>
    </ligand>
</feature>
<feature type="binding site" evidence="2">
    <location>
        <position position="223"/>
    </location>
    <ligand>
        <name>Mg(2+)</name>
        <dbReference type="ChEBI" id="CHEBI:18420"/>
    </ligand>
</feature>
<feature type="binding site" evidence="2">
    <location>
        <position position="41"/>
    </location>
    <ligand>
        <name>substrate</name>
    </ligand>
</feature>
<comment type="function">
    <text evidence="2">Catalyzes the sequential condensation of isopentenyl diphosphate (IPP) with (2E,6E)-farnesyl diphosphate (E,E-FPP) to yield (2Z,6Z,10Z,14Z,18Z,22Z,26Z,30Z,34E,38E)-undecaprenyl diphosphate (di-trans,octa-cis-UPP). UPP is the precursor of glycosyl carrier lipid in the biosynthesis of bacterial cell wall polysaccharide components such as peptidoglycan and lipopolysaccharide.</text>
</comment>
<feature type="active site" evidence="2">
    <location>
        <position position="36"/>
    </location>
</feature>
<dbReference type="CDD" id="cd00475">
    <property type="entry name" value="Cis_IPPS"/>
    <property type="match status" value="1"/>
</dbReference>
<dbReference type="GO" id="GO:0016094">
    <property type="term" value="P:polyprenol biosynthetic process"/>
    <property type="evidence" value="ECO:0007669"/>
    <property type="project" value="TreeGrafter"/>
</dbReference>
<feature type="binding site" evidence="2">
    <location>
        <begin position="37"/>
        <end position="40"/>
    </location>
    <ligand>
        <name>substrate</name>
    </ligand>
</feature>
<feature type="binding site" evidence="2">
    <location>
        <begin position="210"/>
        <end position="212"/>
    </location>
    <ligand>
        <name>substrate</name>
    </ligand>
</feature>
<evidence type="ECO:0000313" key="3">
    <source>
        <dbReference type="EMBL" id="VFJ56191.1"/>
    </source>
</evidence>
<comment type="catalytic activity">
    <reaction evidence="2">
        <text>8 isopentenyl diphosphate + (2E,6E)-farnesyl diphosphate = di-trans,octa-cis-undecaprenyl diphosphate + 8 diphosphate</text>
        <dbReference type="Rhea" id="RHEA:27551"/>
        <dbReference type="ChEBI" id="CHEBI:33019"/>
        <dbReference type="ChEBI" id="CHEBI:58405"/>
        <dbReference type="ChEBI" id="CHEBI:128769"/>
        <dbReference type="ChEBI" id="CHEBI:175763"/>
        <dbReference type="EC" id="2.5.1.31"/>
    </reaction>
</comment>
<accession>A0A450SQ92</accession>
<feature type="binding site" evidence="2">
    <location>
        <begin position="81"/>
        <end position="83"/>
    </location>
    <ligand>
        <name>substrate</name>
    </ligand>
</feature>
<feature type="binding site" evidence="2">
    <location>
        <position position="36"/>
    </location>
    <ligand>
        <name>Mg(2+)</name>
        <dbReference type="ChEBI" id="CHEBI:18420"/>
    </ligand>
</feature>
<keyword evidence="1 2" id="KW-0808">Transferase</keyword>
<dbReference type="Gene3D" id="3.40.1180.10">
    <property type="entry name" value="Decaprenyl diphosphate synthase-like"/>
    <property type="match status" value="1"/>
</dbReference>
<dbReference type="InterPro" id="IPR001441">
    <property type="entry name" value="UPP_synth-like"/>
</dbReference>
<reference evidence="3" key="1">
    <citation type="submission" date="2019-02" db="EMBL/GenBank/DDBJ databases">
        <authorList>
            <person name="Gruber-Vodicka R. H."/>
            <person name="Seah K. B. B."/>
        </authorList>
    </citation>
    <scope>NUCLEOTIDE SEQUENCE</scope>
    <source>
        <strain evidence="3">BECK_DK47</strain>
    </source>
</reference>
<keyword evidence="2" id="KW-0573">Peptidoglycan synthesis</keyword>
<comment type="similarity">
    <text evidence="2">Belongs to the UPP synthase family.</text>
</comment>
<evidence type="ECO:0000256" key="2">
    <source>
        <dbReference type="HAMAP-Rule" id="MF_01139"/>
    </source>
</evidence>
<dbReference type="AlphaFoldDB" id="A0A450SQ92"/>
<feature type="binding site" evidence="2">
    <location>
        <position position="87"/>
    </location>
    <ligand>
        <name>substrate</name>
    </ligand>
</feature>
<dbReference type="GO" id="GO:0008360">
    <property type="term" value="P:regulation of cell shape"/>
    <property type="evidence" value="ECO:0007669"/>
    <property type="project" value="UniProtKB-KW"/>
</dbReference>
<organism evidence="3">
    <name type="scientific">Candidatus Kentrum sp. DK</name>
    <dbReference type="NCBI Taxonomy" id="2126562"/>
    <lineage>
        <taxon>Bacteria</taxon>
        <taxon>Pseudomonadati</taxon>
        <taxon>Pseudomonadota</taxon>
        <taxon>Gammaproteobacteria</taxon>
        <taxon>Candidatus Kentrum</taxon>
    </lineage>
</organism>
<dbReference type="GO" id="GO:0000287">
    <property type="term" value="F:magnesium ion binding"/>
    <property type="evidence" value="ECO:0007669"/>
    <property type="project" value="UniProtKB-UniRule"/>
</dbReference>
<keyword evidence="2" id="KW-0961">Cell wall biogenesis/degradation</keyword>
<keyword evidence="2" id="KW-0460">Magnesium</keyword>
<feature type="binding site" evidence="2">
    <location>
        <position position="204"/>
    </location>
    <ligand>
        <name>substrate</name>
    </ligand>
</feature>
<sequence length="274" mass="31258">MRRRLSSVVFFVVRMEQDTASPTHAKVPRHVAIIMDGNGRWAARRHLPRIAGHRAGVDAVRRIVGICGEKGIEALTLFAFSSENWRRPREEVGFLMNLFLSALRQEVKKLHENNVHLRIIGDRNPFGDVLRRTIEESERITRDNTGLNLVIAANYGGRWDLTQAVRMLAHRVAEGTLRPEDIGIDAIGTCLCLHDLPEPDLFIRTSGEKRISNFLLWQMAYTELYFTDTLWPDFDGDAFEMALLSYASRQRRFGKTGAQLLEKQGMEREPNSAT</sequence>
<dbReference type="PANTHER" id="PTHR10291">
    <property type="entry name" value="DEHYDRODOLICHYL DIPHOSPHATE SYNTHASE FAMILY MEMBER"/>
    <property type="match status" value="1"/>
</dbReference>
<dbReference type="EC" id="2.5.1.31" evidence="2"/>
<comment type="subunit">
    <text evidence="2">Homodimer.</text>
</comment>
<proteinExistence type="inferred from homology"/>
<protein>
    <recommendedName>
        <fullName evidence="2">Ditrans,polycis-undecaprenyl-diphosphate synthase ((2E,6E)-farnesyl-diphosphate specific)</fullName>
        <ecNumber evidence="2">2.5.1.31</ecNumber>
    </recommendedName>
    <alternativeName>
        <fullName evidence="2">Ditrans,polycis-undecaprenylcistransferase</fullName>
    </alternativeName>
    <alternativeName>
        <fullName evidence="2">Undecaprenyl diphosphate synthase</fullName>
        <shortName evidence="2">UDS</shortName>
    </alternativeName>
    <alternativeName>
        <fullName evidence="2">Undecaprenyl pyrophosphate synthase</fullName>
        <shortName evidence="2">UPP synthase</shortName>
    </alternativeName>
</protein>
<dbReference type="FunFam" id="3.40.1180.10:FF:000001">
    <property type="entry name" value="(2E,6E)-farnesyl-diphosphate-specific ditrans,polycis-undecaprenyl-diphosphate synthase"/>
    <property type="match status" value="1"/>
</dbReference>
<dbReference type="GO" id="GO:0008834">
    <property type="term" value="F:ditrans,polycis-undecaprenyl-diphosphate synthase [(2E,6E)-farnesyl-diphosphate specific] activity"/>
    <property type="evidence" value="ECO:0007669"/>
    <property type="project" value="UniProtKB-UniRule"/>
</dbReference>
<dbReference type="PANTHER" id="PTHR10291:SF0">
    <property type="entry name" value="DEHYDRODOLICHYL DIPHOSPHATE SYNTHASE 2"/>
    <property type="match status" value="1"/>
</dbReference>
<keyword evidence="2" id="KW-0479">Metal-binding</keyword>
<keyword evidence="2" id="KW-0133">Cell shape</keyword>
<dbReference type="GO" id="GO:0009252">
    <property type="term" value="P:peptidoglycan biosynthetic process"/>
    <property type="evidence" value="ECO:0007669"/>
    <property type="project" value="UniProtKB-UniRule"/>
</dbReference>
<feature type="binding site" evidence="2">
    <location>
        <position position="85"/>
    </location>
    <ligand>
        <name>substrate</name>
    </ligand>
</feature>
<dbReference type="EMBL" id="CAADEX010000056">
    <property type="protein sequence ID" value="VFJ56191.1"/>
    <property type="molecule type" value="Genomic_DNA"/>
</dbReference>
<dbReference type="GO" id="GO:0071555">
    <property type="term" value="P:cell wall organization"/>
    <property type="evidence" value="ECO:0007669"/>
    <property type="project" value="UniProtKB-KW"/>
</dbReference>
<feature type="active site" description="Proton acceptor" evidence="2">
    <location>
        <position position="84"/>
    </location>
</feature>
<dbReference type="NCBIfam" id="NF011405">
    <property type="entry name" value="PRK14830.1"/>
    <property type="match status" value="1"/>
</dbReference>